<dbReference type="AlphaFoldDB" id="C9Y9H1"/>
<dbReference type="EMBL" id="FN543104">
    <property type="protein sequence ID" value="CBA28545.1"/>
    <property type="molecule type" value="Genomic_DNA"/>
</dbReference>
<name>C9Y9H1_CURXX</name>
<evidence type="ECO:0000313" key="2">
    <source>
        <dbReference type="EMBL" id="CBA28545.1"/>
    </source>
</evidence>
<accession>C9Y9H1</accession>
<proteinExistence type="predicted"/>
<sequence>MKEFHPMSTTVTYLFGPLCGWCYGASPAIQRLGQEASITLELAPIGLFSGGGRVMSADFADFAWSNDIRIGKLTGQPFSEAYRSQVLGQHGTRFDSSAASLALTAVAHTAPAEELNTLKLLQEARNVNGLDICTPQGVDGVLRARGLTAAADLLARQDPDLQLQHDARVQKARRLMQAHGAQGVPAMVVHGASGARLVRGDALYNGHDALLAAIAGAAA</sequence>
<dbReference type="Pfam" id="PF01323">
    <property type="entry name" value="DSBA"/>
    <property type="match status" value="1"/>
</dbReference>
<dbReference type="Gene3D" id="3.40.30.10">
    <property type="entry name" value="Glutaredoxin"/>
    <property type="match status" value="1"/>
</dbReference>
<dbReference type="SUPFAM" id="SSF52833">
    <property type="entry name" value="Thioredoxin-like"/>
    <property type="match status" value="1"/>
</dbReference>
<dbReference type="GO" id="GO:0016491">
    <property type="term" value="F:oxidoreductase activity"/>
    <property type="evidence" value="ECO:0007669"/>
    <property type="project" value="InterPro"/>
</dbReference>
<reference evidence="2" key="1">
    <citation type="journal article" date="2010" name="Nature">
        <title>The dynamic genome of Hydra.</title>
        <authorList>
            <person name="Chapman J.A."/>
            <person name="Kirkness E.F."/>
            <person name="Simakov O."/>
            <person name="Hampson S.E."/>
            <person name="Mitros T."/>
            <person name="Weinmaier T."/>
            <person name="Rattei T."/>
            <person name="Balasubramanian P.G."/>
            <person name="Borman J."/>
            <person name="Busam D."/>
            <person name="Disbennett K."/>
            <person name="Pfannkoch C."/>
            <person name="Sumin N."/>
            <person name="Sutton G."/>
            <person name="Viswanathan L."/>
            <person name="Walenz B."/>
            <person name="Goodstein D.M."/>
            <person name="Hellsten U."/>
            <person name="Kawashima T."/>
            <person name="Prochnik S.E."/>
            <person name="Putnam N.H."/>
            <person name="Shu S."/>
            <person name="Blumberg B."/>
            <person name="Dana C.E."/>
            <person name="Gee L."/>
            <person name="Kibler D.F."/>
            <person name="Law L."/>
            <person name="Lindgens D."/>
            <person name="Martinez D.E."/>
            <person name="Peng J."/>
            <person name="Wigge P.A."/>
            <person name="Bertulat B."/>
            <person name="Guder C."/>
            <person name="Nakamura Y."/>
            <person name="Ozbek S."/>
            <person name="Watanabe H."/>
            <person name="Khalturin K."/>
            <person name="Hemmrich G."/>
            <person name="Franke A."/>
            <person name="Augustin R."/>
            <person name="Fraune S."/>
            <person name="Hayakawa E."/>
            <person name="Hayakawa S."/>
            <person name="Hirose M."/>
            <person name="Hwang J."/>
            <person name="Ikeo K."/>
            <person name="Nishimiya-Fujisawa C."/>
            <person name="Ogura A."/>
            <person name="Takahashi T."/>
            <person name="Steinmetz P.R."/>
            <person name="Zhang X."/>
            <person name="Aufschnaiter R."/>
            <person name="Eder M.K."/>
            <person name="Gorny A.K."/>
            <person name="Salvenmoser W."/>
            <person name="Heimberg A.M."/>
            <person name="Wheeler B.M."/>
            <person name="Peterson K.J."/>
            <person name="Boettger A."/>
            <person name="Tischler P."/>
            <person name="Wolf A."/>
            <person name="Gojobori T."/>
            <person name="Remington K.A."/>
            <person name="Strausberg R.L."/>
            <person name="Venter J."/>
            <person name="Technau U."/>
            <person name="Hobmayer B."/>
            <person name="Bosch T.C."/>
            <person name="Holstein T.W."/>
            <person name="Fujisawa T."/>
            <person name="Bode H.R."/>
            <person name="David C.N."/>
            <person name="Rokhsar D.S."/>
            <person name="Steele R.E."/>
        </authorList>
    </citation>
    <scope>NUCLEOTIDE SEQUENCE</scope>
</reference>
<gene>
    <name evidence="2" type="ORF">Csp_A07720</name>
</gene>
<dbReference type="InterPro" id="IPR036249">
    <property type="entry name" value="Thioredoxin-like_sf"/>
</dbReference>
<protein>
    <recommendedName>
        <fullName evidence="1">DSBA-like thioredoxin domain-containing protein</fullName>
    </recommendedName>
</protein>
<feature type="domain" description="DSBA-like thioredoxin" evidence="1">
    <location>
        <begin position="15"/>
        <end position="192"/>
    </location>
</feature>
<evidence type="ECO:0000259" key="1">
    <source>
        <dbReference type="Pfam" id="PF01323"/>
    </source>
</evidence>
<organism evidence="2">
    <name type="scientific">Curvibacter symbiont subsp. Hydra magnipapillata</name>
    <dbReference type="NCBI Taxonomy" id="667019"/>
    <lineage>
        <taxon>Bacteria</taxon>
        <taxon>Pseudomonadati</taxon>
        <taxon>Pseudomonadota</taxon>
        <taxon>Betaproteobacteria</taxon>
        <taxon>Burkholderiales</taxon>
        <taxon>Comamonadaceae</taxon>
        <taxon>Curvibacter</taxon>
    </lineage>
</organism>
<dbReference type="InterPro" id="IPR001853">
    <property type="entry name" value="DSBA-like_thioredoxin_dom"/>
</dbReference>